<organism evidence="2 3">
    <name type="scientific">Actinidia rufa</name>
    <dbReference type="NCBI Taxonomy" id="165716"/>
    <lineage>
        <taxon>Eukaryota</taxon>
        <taxon>Viridiplantae</taxon>
        <taxon>Streptophyta</taxon>
        <taxon>Embryophyta</taxon>
        <taxon>Tracheophyta</taxon>
        <taxon>Spermatophyta</taxon>
        <taxon>Magnoliopsida</taxon>
        <taxon>eudicotyledons</taxon>
        <taxon>Gunneridae</taxon>
        <taxon>Pentapetalae</taxon>
        <taxon>asterids</taxon>
        <taxon>Ericales</taxon>
        <taxon>Actinidiaceae</taxon>
        <taxon>Actinidia</taxon>
    </lineage>
</organism>
<keyword evidence="3" id="KW-1185">Reference proteome</keyword>
<comment type="caution">
    <text evidence="2">The sequence shown here is derived from an EMBL/GenBank/DDBJ whole genome shotgun (WGS) entry which is preliminary data.</text>
</comment>
<name>A0A7J0GEK1_9ERIC</name>
<reference evidence="2 3" key="1">
    <citation type="submission" date="2019-07" db="EMBL/GenBank/DDBJ databases">
        <title>De Novo Assembly of kiwifruit Actinidia rufa.</title>
        <authorList>
            <person name="Sugita-Konishi S."/>
            <person name="Sato K."/>
            <person name="Mori E."/>
            <person name="Abe Y."/>
            <person name="Kisaki G."/>
            <person name="Hamano K."/>
            <person name="Suezawa K."/>
            <person name="Otani M."/>
            <person name="Fukuda T."/>
            <person name="Manabe T."/>
            <person name="Gomi K."/>
            <person name="Tabuchi M."/>
            <person name="Akimitsu K."/>
            <person name="Kataoka I."/>
        </authorList>
    </citation>
    <scope>NUCLEOTIDE SEQUENCE [LARGE SCALE GENOMIC DNA]</scope>
    <source>
        <strain evidence="3">cv. Fuchu</strain>
    </source>
</reference>
<dbReference type="EMBL" id="BJWL01000020">
    <property type="protein sequence ID" value="GFZ09240.1"/>
    <property type="molecule type" value="Genomic_DNA"/>
</dbReference>
<dbReference type="AlphaFoldDB" id="A0A7J0GEK1"/>
<evidence type="ECO:0000313" key="2">
    <source>
        <dbReference type="EMBL" id="GFZ09240.1"/>
    </source>
</evidence>
<protein>
    <submittedName>
        <fullName evidence="2">Uncharacterized protein</fullName>
    </submittedName>
</protein>
<feature type="region of interest" description="Disordered" evidence="1">
    <location>
        <begin position="1"/>
        <end position="24"/>
    </location>
</feature>
<dbReference type="Proteomes" id="UP000585474">
    <property type="component" value="Unassembled WGS sequence"/>
</dbReference>
<evidence type="ECO:0000313" key="3">
    <source>
        <dbReference type="Proteomes" id="UP000585474"/>
    </source>
</evidence>
<proteinExistence type="predicted"/>
<accession>A0A7J0GEK1</accession>
<gene>
    <name evidence="2" type="ORF">Acr_20g0010480</name>
</gene>
<evidence type="ECO:0000256" key="1">
    <source>
        <dbReference type="SAM" id="MobiDB-lite"/>
    </source>
</evidence>
<sequence length="193" mass="21962">MVVFSSHRGKEEDSLQRSSKNRLQKGGGRAMLRFFELLVLEDGKKGVLPIAYMEKGDEWGSFANILCWGGWLSEEGRYDQGGVLMLISYFFPLMLLGRRVVVEKDLPELLNSKNWLIGTRRCSWGEEQWTIQRRCGFASLGLPLHLSDLAIFRATNDSCGGYVGIEEPTATRSYLWRVRVCVHGHNRQTPSSF</sequence>